<protein>
    <recommendedName>
        <fullName evidence="1">DUF6036 domain-containing protein</fullName>
    </recommendedName>
</protein>
<dbReference type="AlphaFoldDB" id="A0A0F9AT14"/>
<organism evidence="2">
    <name type="scientific">marine sediment metagenome</name>
    <dbReference type="NCBI Taxonomy" id="412755"/>
    <lineage>
        <taxon>unclassified sequences</taxon>
        <taxon>metagenomes</taxon>
        <taxon>ecological metagenomes</taxon>
    </lineage>
</organism>
<dbReference type="SUPFAM" id="SSF81301">
    <property type="entry name" value="Nucleotidyltransferase"/>
    <property type="match status" value="1"/>
</dbReference>
<feature type="domain" description="DUF6036" evidence="1">
    <location>
        <begin position="5"/>
        <end position="163"/>
    </location>
</feature>
<dbReference type="EMBL" id="LAZR01044400">
    <property type="protein sequence ID" value="KKL04747.1"/>
    <property type="molecule type" value="Genomic_DNA"/>
</dbReference>
<evidence type="ECO:0000313" key="2">
    <source>
        <dbReference type="EMBL" id="KKL04747.1"/>
    </source>
</evidence>
<name>A0A0F9AT14_9ZZZZ</name>
<dbReference type="InterPro" id="IPR043519">
    <property type="entry name" value="NT_sf"/>
</dbReference>
<dbReference type="Pfam" id="PF19502">
    <property type="entry name" value="DUF6036"/>
    <property type="match status" value="1"/>
</dbReference>
<reference evidence="2" key="1">
    <citation type="journal article" date="2015" name="Nature">
        <title>Complex archaea that bridge the gap between prokaryotes and eukaryotes.</title>
        <authorList>
            <person name="Spang A."/>
            <person name="Saw J.H."/>
            <person name="Jorgensen S.L."/>
            <person name="Zaremba-Niedzwiedzka K."/>
            <person name="Martijn J."/>
            <person name="Lind A.E."/>
            <person name="van Eijk R."/>
            <person name="Schleper C."/>
            <person name="Guy L."/>
            <person name="Ettema T.J."/>
        </authorList>
    </citation>
    <scope>NUCLEOTIDE SEQUENCE</scope>
</reference>
<evidence type="ECO:0000259" key="1">
    <source>
        <dbReference type="Pfam" id="PF19502"/>
    </source>
</evidence>
<proteinExistence type="predicted"/>
<accession>A0A0F9AT14</accession>
<dbReference type="InterPro" id="IPR045792">
    <property type="entry name" value="DUF6036"/>
</dbReference>
<comment type="caution">
    <text evidence="2">The sequence shown here is derived from an EMBL/GenBank/DDBJ whole genome shotgun (WGS) entry which is preliminary data.</text>
</comment>
<gene>
    <name evidence="2" type="ORF">LCGC14_2612950</name>
</gene>
<sequence length="167" mass="19117">MLYEEIIQALNKDRVDYLVAGGVAVVLHGVIRMTADLDLVLDLDTGNLKKFLSTIKTLGYRPRVPVSEKDILDPKKRRQWIEEKNMIALSFYNPKNPILLLDVLIDQEGLPLRFEDMKQRSVKYKIGRLSVPLVAVDDMIVLKKAAGREQDKADIEALMVIKEREEK</sequence>
<dbReference type="Gene3D" id="3.30.460.40">
    <property type="match status" value="1"/>
</dbReference>